<dbReference type="Pfam" id="PF09835">
    <property type="entry name" value="DUF2062"/>
    <property type="match status" value="1"/>
</dbReference>
<evidence type="ECO:0000313" key="4">
    <source>
        <dbReference type="Proteomes" id="UP000427906"/>
    </source>
</evidence>
<dbReference type="Proteomes" id="UP000427906">
    <property type="component" value="Chromosome"/>
</dbReference>
<dbReference type="EMBL" id="AP021874">
    <property type="protein sequence ID" value="BBO68244.1"/>
    <property type="molecule type" value="Genomic_DNA"/>
</dbReference>
<evidence type="ECO:0000313" key="3">
    <source>
        <dbReference type="EMBL" id="BBO68244.1"/>
    </source>
</evidence>
<feature type="transmembrane region" description="Helical" evidence="1">
    <location>
        <begin position="111"/>
        <end position="134"/>
    </location>
</feature>
<dbReference type="InterPro" id="IPR019935">
    <property type="entry name" value="CHP03546"/>
</dbReference>
<sequence length="174" mass="19494">MIEAVANLLKVLNSETEPGQISLALCLSMVAGLTPVLCPHNLLVLLLVLVLRVNLSSFVLGWAFFSAVAYALDPLFDRMGLAILTAPRLTGLWTGLYNTSWFRLDRLNNTIVMGSLIFSLVLFVPGLIVFNLLIRRYREHILAWVRKTRLMQAFKATRLFEVYQSVSGWRGGAI</sequence>
<accession>A0A5K7YPF7</accession>
<dbReference type="RefSeq" id="WP_155316427.1">
    <property type="nucleotide sequence ID" value="NZ_AP021874.1"/>
</dbReference>
<dbReference type="OrthoDB" id="1524401at2"/>
<reference evidence="3 4" key="1">
    <citation type="submission" date="2019-11" db="EMBL/GenBank/DDBJ databases">
        <title>Comparative genomics of hydrocarbon-degrading Desulfosarcina strains.</title>
        <authorList>
            <person name="Watanabe M."/>
            <person name="Kojima H."/>
            <person name="Fukui M."/>
        </authorList>
    </citation>
    <scope>NUCLEOTIDE SEQUENCE [LARGE SCALE GENOMIC DNA]</scope>
    <source>
        <strain evidence="3 4">PL12</strain>
    </source>
</reference>
<evidence type="ECO:0000259" key="2">
    <source>
        <dbReference type="Pfam" id="PF09835"/>
    </source>
</evidence>
<keyword evidence="4" id="KW-1185">Reference proteome</keyword>
<protein>
    <recommendedName>
        <fullName evidence="2">DUF2062 domain-containing protein</fullName>
    </recommendedName>
</protein>
<gene>
    <name evidence="3" type="ORF">DSCA_21740</name>
</gene>
<name>A0A5K7YPF7_9BACT</name>
<keyword evidence="1" id="KW-1133">Transmembrane helix</keyword>
<dbReference type="InterPro" id="IPR018639">
    <property type="entry name" value="DUF2062"/>
</dbReference>
<evidence type="ECO:0000256" key="1">
    <source>
        <dbReference type="SAM" id="Phobius"/>
    </source>
</evidence>
<dbReference type="AlphaFoldDB" id="A0A5K7YPF7"/>
<proteinExistence type="predicted"/>
<keyword evidence="1" id="KW-0812">Transmembrane</keyword>
<dbReference type="KEGG" id="dalk:DSCA_21740"/>
<keyword evidence="1" id="KW-0472">Membrane</keyword>
<dbReference type="NCBIfam" id="TIGR03546">
    <property type="entry name" value="TIGR03546 family protein"/>
    <property type="match status" value="1"/>
</dbReference>
<organism evidence="3 4">
    <name type="scientific">Desulfosarcina alkanivorans</name>
    <dbReference type="NCBI Taxonomy" id="571177"/>
    <lineage>
        <taxon>Bacteria</taxon>
        <taxon>Pseudomonadati</taxon>
        <taxon>Thermodesulfobacteriota</taxon>
        <taxon>Desulfobacteria</taxon>
        <taxon>Desulfobacterales</taxon>
        <taxon>Desulfosarcinaceae</taxon>
        <taxon>Desulfosarcina</taxon>
    </lineage>
</organism>
<feature type="domain" description="DUF2062" evidence="2">
    <location>
        <begin position="7"/>
        <end position="140"/>
    </location>
</feature>
<feature type="transmembrane region" description="Helical" evidence="1">
    <location>
        <begin position="45"/>
        <end position="72"/>
    </location>
</feature>